<dbReference type="InterPro" id="IPR045087">
    <property type="entry name" value="Cu-oxidase_fam"/>
</dbReference>
<keyword evidence="6" id="KW-0325">Glycoprotein</keyword>
<evidence type="ECO:0000256" key="2">
    <source>
        <dbReference type="ARBA" id="ARBA00022723"/>
    </source>
</evidence>
<dbReference type="FunFam" id="2.60.40.420:FF:000045">
    <property type="entry name" value="Laccase 2"/>
    <property type="match status" value="1"/>
</dbReference>
<dbReference type="GeneID" id="66072763"/>
<dbReference type="InterPro" id="IPR033138">
    <property type="entry name" value="Cu_oxidase_CS"/>
</dbReference>
<evidence type="ECO:0000259" key="8">
    <source>
        <dbReference type="Pfam" id="PF07731"/>
    </source>
</evidence>
<dbReference type="InterPro" id="IPR008972">
    <property type="entry name" value="Cupredoxin"/>
</dbReference>
<dbReference type="EMBL" id="CM032182">
    <property type="protein sequence ID" value="KAG7096238.1"/>
    <property type="molecule type" value="Genomic_DNA"/>
</dbReference>
<evidence type="ECO:0000313" key="11">
    <source>
        <dbReference type="Proteomes" id="UP001049176"/>
    </source>
</evidence>
<dbReference type="InterPro" id="IPR002355">
    <property type="entry name" value="Cu_oxidase_Cu_BS"/>
</dbReference>
<dbReference type="PROSITE" id="PS00079">
    <property type="entry name" value="MULTICOPPER_OXIDASE1"/>
    <property type="match status" value="2"/>
</dbReference>
<dbReference type="RefSeq" id="XP_043012708.1">
    <property type="nucleotide sequence ID" value="XM_043148116.1"/>
</dbReference>
<dbReference type="Pfam" id="PF00394">
    <property type="entry name" value="Cu-oxidase"/>
    <property type="match status" value="1"/>
</dbReference>
<dbReference type="KEGG" id="more:E1B28_003687"/>
<evidence type="ECO:0000259" key="9">
    <source>
        <dbReference type="Pfam" id="PF07732"/>
    </source>
</evidence>
<name>A0A9P8ABJ9_9AGAR</name>
<dbReference type="Proteomes" id="UP001049176">
    <property type="component" value="Chromosome 2"/>
</dbReference>
<dbReference type="SUPFAM" id="SSF49503">
    <property type="entry name" value="Cupredoxins"/>
    <property type="match status" value="3"/>
</dbReference>
<feature type="domain" description="Plastocyanin-like" evidence="7">
    <location>
        <begin position="164"/>
        <end position="312"/>
    </location>
</feature>
<comment type="caution">
    <text evidence="10">The sequence shown here is derived from an EMBL/GenBank/DDBJ whole genome shotgun (WGS) entry which is preliminary data.</text>
</comment>
<organism evidence="10 11">
    <name type="scientific">Marasmius oreades</name>
    <name type="common">fairy-ring Marasmius</name>
    <dbReference type="NCBI Taxonomy" id="181124"/>
    <lineage>
        <taxon>Eukaryota</taxon>
        <taxon>Fungi</taxon>
        <taxon>Dikarya</taxon>
        <taxon>Basidiomycota</taxon>
        <taxon>Agaricomycotina</taxon>
        <taxon>Agaricomycetes</taxon>
        <taxon>Agaricomycetidae</taxon>
        <taxon>Agaricales</taxon>
        <taxon>Marasmiineae</taxon>
        <taxon>Marasmiaceae</taxon>
        <taxon>Marasmius</taxon>
    </lineage>
</organism>
<evidence type="ECO:0008006" key="12">
    <source>
        <dbReference type="Google" id="ProtNLM"/>
    </source>
</evidence>
<dbReference type="GO" id="GO:0016491">
    <property type="term" value="F:oxidoreductase activity"/>
    <property type="evidence" value="ECO:0007669"/>
    <property type="project" value="UniProtKB-KW"/>
</dbReference>
<proteinExistence type="inferred from homology"/>
<reference evidence="10" key="1">
    <citation type="journal article" date="2021" name="Genome Biol. Evol.">
        <title>The assembled and annotated genome of the fairy-ring fungus Marasmius oreades.</title>
        <authorList>
            <person name="Hiltunen M."/>
            <person name="Ament-Velasquez S.L."/>
            <person name="Johannesson H."/>
        </authorList>
    </citation>
    <scope>NUCLEOTIDE SEQUENCE</scope>
    <source>
        <strain evidence="10">03SP1</strain>
    </source>
</reference>
<keyword evidence="3" id="KW-0560">Oxidoreductase</keyword>
<dbReference type="Gene3D" id="2.60.40.420">
    <property type="entry name" value="Cupredoxins - blue copper proteins"/>
    <property type="match status" value="3"/>
</dbReference>
<evidence type="ECO:0000256" key="1">
    <source>
        <dbReference type="ARBA" id="ARBA00010609"/>
    </source>
</evidence>
<evidence type="ECO:0000256" key="6">
    <source>
        <dbReference type="ARBA" id="ARBA00023180"/>
    </source>
</evidence>
<keyword evidence="4" id="KW-0186">Copper</keyword>
<gene>
    <name evidence="10" type="ORF">E1B28_003687</name>
</gene>
<dbReference type="AlphaFoldDB" id="A0A9P8ABJ9"/>
<dbReference type="Pfam" id="PF07731">
    <property type="entry name" value="Cu-oxidase_2"/>
    <property type="match status" value="1"/>
</dbReference>
<comment type="similarity">
    <text evidence="1">Belongs to the multicopper oxidase family.</text>
</comment>
<feature type="domain" description="Plastocyanin-like" evidence="8">
    <location>
        <begin position="374"/>
        <end position="509"/>
    </location>
</feature>
<dbReference type="InterPro" id="IPR001117">
    <property type="entry name" value="Cu-oxidase_2nd"/>
</dbReference>
<evidence type="ECO:0000313" key="10">
    <source>
        <dbReference type="EMBL" id="KAG7096238.1"/>
    </source>
</evidence>
<keyword evidence="5" id="KW-1015">Disulfide bond</keyword>
<feature type="domain" description="Plastocyanin-like" evidence="9">
    <location>
        <begin position="34"/>
        <end position="152"/>
    </location>
</feature>
<sequence length="542" mass="58072">MLKVIIPFALLGTCVYAITIGPIISPLTNLPIVNAQVSPDGFARSAVLAGGTFPGPVIAGRRDDIFSINVLDQLQDTSMLRSTSIHWHGLNQHGTNWADGPAFVNQCPITPGKAFEYRFHAKDQAGTFWYHSHFSTQYCDGLRGVLVVYDPNDPHKSLYDVDDESTIITLADWYRKSLPAPQYGGVATPDSTLINGLGRYPNGPASPLSVVLVQPGKRYRFRLVSLSCDPNYIFSIDGHNMTVIEADGHNTVPVVVNSLQIFAGQRYSFVLKAEANTGSRPGNFWIRALPNFSSSLSFAQGTNLAILRYKGAPGIEPNTTAPVTDNRLVETNLHPLEEPSAPGAPTLDGAEVDLSITVTFDFATGKFQINGQSYVAPSVPVLLQILSGNATPEQLIPAGSIYSLPANKTVQLSFTLGSNGGIGGPHPVHLHGHPFSVVRSASSSTYNFVNPVRRDVVSTGAPGDNVTIRFFTGTGTYGGGGKSSGPWFLHCHIDRHLEAGLAIVFAEDTGNTAAVNPVPDAWKQLCPDYQAEFGNGGETVTT</sequence>
<accession>A0A9P8ABJ9</accession>
<dbReference type="InterPro" id="IPR011706">
    <property type="entry name" value="Cu-oxidase_C"/>
</dbReference>
<keyword evidence="11" id="KW-1185">Reference proteome</keyword>
<dbReference type="InterPro" id="IPR011707">
    <property type="entry name" value="Cu-oxidase-like_N"/>
</dbReference>
<keyword evidence="2" id="KW-0479">Metal-binding</keyword>
<evidence type="ECO:0000256" key="5">
    <source>
        <dbReference type="ARBA" id="ARBA00023157"/>
    </source>
</evidence>
<evidence type="ECO:0000256" key="3">
    <source>
        <dbReference type="ARBA" id="ARBA00023002"/>
    </source>
</evidence>
<dbReference type="Pfam" id="PF07732">
    <property type="entry name" value="Cu-oxidase_3"/>
    <property type="match status" value="1"/>
</dbReference>
<dbReference type="PANTHER" id="PTHR11709">
    <property type="entry name" value="MULTI-COPPER OXIDASE"/>
    <property type="match status" value="1"/>
</dbReference>
<evidence type="ECO:0000256" key="4">
    <source>
        <dbReference type="ARBA" id="ARBA00023008"/>
    </source>
</evidence>
<evidence type="ECO:0000259" key="7">
    <source>
        <dbReference type="Pfam" id="PF00394"/>
    </source>
</evidence>
<dbReference type="PROSITE" id="PS00080">
    <property type="entry name" value="MULTICOPPER_OXIDASE2"/>
    <property type="match status" value="1"/>
</dbReference>
<dbReference type="CDD" id="cd13903">
    <property type="entry name" value="CuRO_3_Tv-LCC_like"/>
    <property type="match status" value="1"/>
</dbReference>
<dbReference type="GO" id="GO:0005507">
    <property type="term" value="F:copper ion binding"/>
    <property type="evidence" value="ECO:0007669"/>
    <property type="project" value="InterPro"/>
</dbReference>
<dbReference type="PANTHER" id="PTHR11709:SF511">
    <property type="entry name" value="LACCASE"/>
    <property type="match status" value="1"/>
</dbReference>
<protein>
    <recommendedName>
        <fullName evidence="12">Laccase</fullName>
    </recommendedName>
</protein>
<dbReference type="OrthoDB" id="2121828at2759"/>